<dbReference type="GO" id="GO:0003677">
    <property type="term" value="F:DNA binding"/>
    <property type="evidence" value="ECO:0007669"/>
    <property type="project" value="InterPro"/>
</dbReference>
<dbReference type="Proteomes" id="UP000002362">
    <property type="component" value="Plasmid LkipL4701"/>
</dbReference>
<evidence type="ECO:0000256" key="2">
    <source>
        <dbReference type="ARBA" id="ARBA00022603"/>
    </source>
</evidence>
<keyword evidence="3" id="KW-0808">Transferase</keyword>
<dbReference type="Pfam" id="PF01555">
    <property type="entry name" value="N6_N4_Mtase"/>
    <property type="match status" value="1"/>
</dbReference>
<dbReference type="PRINTS" id="PR00506">
    <property type="entry name" value="D21N6MTFRASE"/>
</dbReference>
<dbReference type="GO" id="GO:0032259">
    <property type="term" value="P:methylation"/>
    <property type="evidence" value="ECO:0007669"/>
    <property type="project" value="UniProtKB-KW"/>
</dbReference>
<dbReference type="InterPro" id="IPR029063">
    <property type="entry name" value="SAM-dependent_MTases_sf"/>
</dbReference>
<keyword evidence="4" id="KW-0949">S-adenosyl-L-methionine</keyword>
<keyword evidence="2" id="KW-0489">Methyltransferase</keyword>
<dbReference type="AlphaFoldDB" id="D5SZK5"/>
<proteinExistence type="inferred from homology"/>
<dbReference type="OrthoDB" id="9800801at2"/>
<keyword evidence="5" id="KW-0680">Restriction system</keyword>
<dbReference type="REBASE" id="26020">
    <property type="entry name" value="M.LkiORF10371P"/>
</dbReference>
<evidence type="ECO:0000256" key="4">
    <source>
        <dbReference type="ARBA" id="ARBA00022691"/>
    </source>
</evidence>
<dbReference type="SUPFAM" id="SSF53335">
    <property type="entry name" value="S-adenosyl-L-methionine-dependent methyltransferases"/>
    <property type="match status" value="1"/>
</dbReference>
<evidence type="ECO:0000256" key="5">
    <source>
        <dbReference type="ARBA" id="ARBA00022747"/>
    </source>
</evidence>
<organism evidence="7 8">
    <name type="scientific">Leuconostoc kimchii (strain IMSNU 11154 / KCTC 2386 / IH25)</name>
    <dbReference type="NCBI Taxonomy" id="762051"/>
    <lineage>
        <taxon>Bacteria</taxon>
        <taxon>Bacillati</taxon>
        <taxon>Bacillota</taxon>
        <taxon>Bacilli</taxon>
        <taxon>Lactobacillales</taxon>
        <taxon>Lactobacillaceae</taxon>
        <taxon>Leuconostoc</taxon>
    </lineage>
</organism>
<comment type="similarity">
    <text evidence="1">Belongs to the N(4)/N(6)-methyltransferase family.</text>
</comment>
<dbReference type="RefSeq" id="WP_013102089.1">
    <property type="nucleotide sequence ID" value="NC_014131.1"/>
</dbReference>
<gene>
    <name evidence="7" type="ordered locus">LKI_10371</name>
</gene>
<sequence length="619" mass="71583">MPDIPEKINLSNVNSRQVNPELLNELRDLFFKAEEQKERYDFTWNGKAKSYFEAAAPTTKTLRAQPEESVNFEKSENLFITGDNLEALKLLQESYLGKIDMIYIDPPYNTGKDFVYQDNFKKTQKENDLSEGIIDEEGNRLVKNEKSNGRYHSDWLTMMYPRLKLARNLLSDTGVIFVSIDDNEQANLKLLMDEIFGEDNFVNRFTWVNKKEGRSLKSKGAKSTSELIYAYAKNIQLINEFSANTQDLNKLMPTIYSDTNNKISFDDKGPYLATHELYNGNSAFNEETRPNLVFNIWYREEDKSVVFENPYSQSYVLITPHKNSDGRHKYHAYRWSQEKIKNEIDDLLFVKYNDTYKIFTKRREFANTVIKDLITDIPTNQGTRDLRKLGINEFDFPKPVSLIKFLIQISSQYNSTILDFFAGSGTTAESVMAINQQDQGSRNYILITLDELLDQENKYTTIDQISRERIRRAAKKISDTSGFRALKVDSTGLKEDVFKTAGELDQVDLLQDIDNHSDNRSDYDLLYDVLVDGALEYNRPITIDTMNDEQIIKYDYLGELSGVVCYFGENLTDELTRQIATLKPLIAVFKESTFDKSAQKVNVMEQFRIISPDTKVKVI</sequence>
<dbReference type="KEGG" id="lki:LKI_10371"/>
<dbReference type="InterPro" id="IPR002295">
    <property type="entry name" value="N4/N6-MTase_EcoPI_Mod-like"/>
</dbReference>
<evidence type="ECO:0000313" key="7">
    <source>
        <dbReference type="EMBL" id="ADG39454.1"/>
    </source>
</evidence>
<reference evidence="7 8" key="1">
    <citation type="journal article" date="2010" name="J. Bacteriol.">
        <title>Complete genome sequence analysis of Leuconostoc kimchii IMSNU 11154.</title>
        <authorList>
            <person name="Oh H.M."/>
            <person name="Cho Y.J."/>
            <person name="Kim B.K."/>
            <person name="Roe J.H."/>
            <person name="Kang S.O."/>
            <person name="Nahm B.H."/>
            <person name="Jeong G."/>
            <person name="Han H.U."/>
            <person name="Chun J."/>
        </authorList>
    </citation>
    <scope>NUCLEOTIDE SEQUENCE [LARGE SCALE GENOMIC DNA]</scope>
    <source>
        <strain evidence="8">IMSNU 11154 / KCTC 2386 / IH25</strain>
        <plasmid evidence="7 8">LkipL4701</plasmid>
    </source>
</reference>
<feature type="domain" description="DNA methylase N-4/N-6" evidence="6">
    <location>
        <begin position="99"/>
        <end position="446"/>
    </location>
</feature>
<dbReference type="PATRIC" id="fig|762051.18.peg.2056"/>
<evidence type="ECO:0000313" key="8">
    <source>
        <dbReference type="Proteomes" id="UP000002362"/>
    </source>
</evidence>
<dbReference type="GO" id="GO:0008170">
    <property type="term" value="F:N-methyltransferase activity"/>
    <property type="evidence" value="ECO:0007669"/>
    <property type="project" value="InterPro"/>
</dbReference>
<dbReference type="GO" id="GO:0009307">
    <property type="term" value="P:DNA restriction-modification system"/>
    <property type="evidence" value="ECO:0007669"/>
    <property type="project" value="UniProtKB-KW"/>
</dbReference>
<dbReference type="PROSITE" id="PS00092">
    <property type="entry name" value="N6_MTASE"/>
    <property type="match status" value="1"/>
</dbReference>
<evidence type="ECO:0000256" key="3">
    <source>
        <dbReference type="ARBA" id="ARBA00022679"/>
    </source>
</evidence>
<dbReference type="PIRSF" id="PIRSF015855">
    <property type="entry name" value="TypeIII_Mtase_mKpnI"/>
    <property type="match status" value="1"/>
</dbReference>
<dbReference type="HOGENOM" id="CLU_020164_2_1_9"/>
<accession>D5SZK5</accession>
<evidence type="ECO:0000259" key="6">
    <source>
        <dbReference type="Pfam" id="PF01555"/>
    </source>
</evidence>
<dbReference type="InterPro" id="IPR002941">
    <property type="entry name" value="DNA_methylase_N4/N6"/>
</dbReference>
<geneLocation type="plasmid" evidence="7 8">
    <name>LkipL4701</name>
</geneLocation>
<name>D5SZK5_LEUKI</name>
<keyword evidence="7" id="KW-0614">Plasmid</keyword>
<protein>
    <recommendedName>
        <fullName evidence="6">DNA methylase N-4/N-6 domain-containing protein</fullName>
    </recommendedName>
</protein>
<evidence type="ECO:0000256" key="1">
    <source>
        <dbReference type="ARBA" id="ARBA00006594"/>
    </source>
</evidence>
<dbReference type="InterPro" id="IPR002052">
    <property type="entry name" value="DNA_methylase_N6_adenine_CS"/>
</dbReference>
<dbReference type="EMBL" id="CP001753">
    <property type="protein sequence ID" value="ADG39454.1"/>
    <property type="molecule type" value="Genomic_DNA"/>
</dbReference>
<dbReference type="Gene3D" id="3.40.50.150">
    <property type="entry name" value="Vaccinia Virus protein VP39"/>
    <property type="match status" value="1"/>
</dbReference>